<dbReference type="Pfam" id="PF00379">
    <property type="entry name" value="Chitin_bind_4"/>
    <property type="match status" value="1"/>
</dbReference>
<dbReference type="InterPro" id="IPR000618">
    <property type="entry name" value="Insect_cuticle"/>
</dbReference>
<evidence type="ECO:0000256" key="1">
    <source>
        <dbReference type="ARBA" id="ARBA00022729"/>
    </source>
</evidence>
<dbReference type="Proteomes" id="UP000653454">
    <property type="component" value="Unassembled WGS sequence"/>
</dbReference>
<keyword evidence="6" id="KW-1185">Reference proteome</keyword>
<feature type="signal peptide" evidence="4">
    <location>
        <begin position="1"/>
        <end position="16"/>
    </location>
</feature>
<keyword evidence="2" id="KW-0193">Cuticle</keyword>
<evidence type="ECO:0000256" key="4">
    <source>
        <dbReference type="SAM" id="SignalP"/>
    </source>
</evidence>
<dbReference type="AlphaFoldDB" id="A0A8S4FI79"/>
<reference evidence="5" key="1">
    <citation type="submission" date="2020-11" db="EMBL/GenBank/DDBJ databases">
        <authorList>
            <person name="Whiteford S."/>
        </authorList>
    </citation>
    <scope>NUCLEOTIDE SEQUENCE</scope>
</reference>
<feature type="compositionally biased region" description="Low complexity" evidence="3">
    <location>
        <begin position="291"/>
        <end position="308"/>
    </location>
</feature>
<feature type="region of interest" description="Disordered" evidence="3">
    <location>
        <begin position="272"/>
        <end position="362"/>
    </location>
</feature>
<dbReference type="GO" id="GO:0042302">
    <property type="term" value="F:structural constituent of cuticle"/>
    <property type="evidence" value="ECO:0007669"/>
    <property type="project" value="UniProtKB-UniRule"/>
</dbReference>
<protein>
    <submittedName>
        <fullName evidence="5">(diamondback moth) hypothetical protein</fullName>
    </submittedName>
</protein>
<proteinExistence type="predicted"/>
<evidence type="ECO:0000256" key="3">
    <source>
        <dbReference type="SAM" id="MobiDB-lite"/>
    </source>
</evidence>
<feature type="chain" id="PRO_5035827679" evidence="4">
    <location>
        <begin position="17"/>
        <end position="414"/>
    </location>
</feature>
<comment type="caution">
    <text evidence="5">The sequence shown here is derived from an EMBL/GenBank/DDBJ whole genome shotgun (WGS) entry which is preliminary data.</text>
</comment>
<organism evidence="5 6">
    <name type="scientific">Plutella xylostella</name>
    <name type="common">Diamondback moth</name>
    <name type="synonym">Plutella maculipennis</name>
    <dbReference type="NCBI Taxonomy" id="51655"/>
    <lineage>
        <taxon>Eukaryota</taxon>
        <taxon>Metazoa</taxon>
        <taxon>Ecdysozoa</taxon>
        <taxon>Arthropoda</taxon>
        <taxon>Hexapoda</taxon>
        <taxon>Insecta</taxon>
        <taxon>Pterygota</taxon>
        <taxon>Neoptera</taxon>
        <taxon>Endopterygota</taxon>
        <taxon>Lepidoptera</taxon>
        <taxon>Glossata</taxon>
        <taxon>Ditrysia</taxon>
        <taxon>Yponomeutoidea</taxon>
        <taxon>Plutellidae</taxon>
        <taxon>Plutella</taxon>
    </lineage>
</organism>
<sequence length="414" mass="46140">MWRFILVLGLVAAAGGIRVPVDDDDNVKALSEKTERQPEAPVYYTSDEAKVDSYLVPPNTHAEAEEVTGQDVPPTYLVPPRPDAGSDFISHEVEAEQQSDWTPILKTPAGPPVGRPVPLRQLKLMPRVPDSDRAPKSVPLLIPVPASRLLPPQIQVGDFPPSADQQLPELSPKIPFRVQVPSSELELPYLRSSEESFANSADDTDSTPAKPRLTLHLLPPKSQYKQPTKKFYPKKFLGEFKPVPIPISQYMEVPNGKPPKQFKPTAEVPKNYFPVNEEKPSTEDDTVDEPQSTSTENTNSSEQEASETNFRHPGRNSYPAPLRQAPPPAPRGAPPAPKERTEFRMHGMNGPHSYQFGYDTGKGKNRQFRFEERDNDGRVKGHYGYMDRGGKLRVVNYNADPDTGFHAEAPKEEE</sequence>
<dbReference type="EMBL" id="CAJHNJ030000033">
    <property type="protein sequence ID" value="CAG9126984.1"/>
    <property type="molecule type" value="Genomic_DNA"/>
</dbReference>
<gene>
    <name evidence="5" type="ORF">PLXY2_LOCUS8765</name>
</gene>
<evidence type="ECO:0000313" key="6">
    <source>
        <dbReference type="Proteomes" id="UP000653454"/>
    </source>
</evidence>
<feature type="compositionally biased region" description="Pro residues" evidence="3">
    <location>
        <begin position="324"/>
        <end position="336"/>
    </location>
</feature>
<keyword evidence="1 4" id="KW-0732">Signal</keyword>
<evidence type="ECO:0000313" key="5">
    <source>
        <dbReference type="EMBL" id="CAG9126984.1"/>
    </source>
</evidence>
<name>A0A8S4FI79_PLUXY</name>
<evidence type="ECO:0000256" key="2">
    <source>
        <dbReference type="PROSITE-ProRule" id="PRU00497"/>
    </source>
</evidence>
<accession>A0A8S4FI79</accession>
<dbReference type="PROSITE" id="PS51155">
    <property type="entry name" value="CHIT_BIND_RR_2"/>
    <property type="match status" value="1"/>
</dbReference>